<evidence type="ECO:0008006" key="3">
    <source>
        <dbReference type="Google" id="ProtNLM"/>
    </source>
</evidence>
<dbReference type="PANTHER" id="PTHR31778">
    <property type="entry name" value="BUD SITE SELECTION PROTEIN RAX2"/>
    <property type="match status" value="1"/>
</dbReference>
<sequence length="469" mass="50574">MKKILFLNGGLSIIILSLILINVSGCGNEDTPDPSGTLTANAGNDTNVITGEKVTLNGNGSFDQQGGAFNFSWKFISKPSGSTATLSDQDQAIPSFTTDLAGKYKVELTISNSQNNSMDTVTVAAFSVATIPGTYNNLLPGPDVGVREFEVLNGQIYVTCEFNEIGGIVYKKIACFNGASWSALGCGLEDGSIFDMVAYQNELYVTGQFDQIGCIDAKNIARWDGFNWKAVDSGIGSGDDEAGYALEVYQDELYVGGRFTRAGSLTVNNIAKWNGTQWSNIGSLEDGSVRVLKVYQDRLYAGGFFTEVPGTNAQFIACFDGSQWSGLGSTENLELGSTGVVRHMAVFQNQLFLSGDFEVDNNEFSELVTWDGSKLSDFGRAFSLFSGNEINALATFKDALYIGGSFNQVVGTQASSILRWDGQLWGIMTEGIDGTVLSIQPFQDRLYVGGEFDRAGNQVAEHITIWDNP</sequence>
<reference evidence="1" key="1">
    <citation type="submission" date="2023-06" db="EMBL/GenBank/DDBJ databases">
        <title>Genomic of Parafulvivirga corallium.</title>
        <authorList>
            <person name="Wang G."/>
        </authorList>
    </citation>
    <scope>NUCLEOTIDE SEQUENCE</scope>
    <source>
        <strain evidence="1">BMA10</strain>
    </source>
</reference>
<gene>
    <name evidence="1" type="ORF">QQ008_12065</name>
</gene>
<dbReference type="SUPFAM" id="SSF49299">
    <property type="entry name" value="PKD domain"/>
    <property type="match status" value="1"/>
</dbReference>
<keyword evidence="2" id="KW-1185">Reference proteome</keyword>
<name>A0ABT8KPF5_9BACT</name>
<dbReference type="Pfam" id="PF22352">
    <property type="entry name" value="K319L-like_PKD"/>
    <property type="match status" value="1"/>
</dbReference>
<dbReference type="InterPro" id="IPR035986">
    <property type="entry name" value="PKD_dom_sf"/>
</dbReference>
<dbReference type="PANTHER" id="PTHR31778:SF2">
    <property type="entry name" value="BUD SITE SELECTION PROTEIN RAX2"/>
    <property type="match status" value="1"/>
</dbReference>
<organism evidence="1 2">
    <name type="scientific">Splendidivirga corallicola</name>
    <dbReference type="NCBI Taxonomy" id="3051826"/>
    <lineage>
        <taxon>Bacteria</taxon>
        <taxon>Pseudomonadati</taxon>
        <taxon>Bacteroidota</taxon>
        <taxon>Cytophagia</taxon>
        <taxon>Cytophagales</taxon>
        <taxon>Splendidivirgaceae</taxon>
        <taxon>Splendidivirga</taxon>
    </lineage>
</organism>
<accession>A0ABT8KPF5</accession>
<comment type="caution">
    <text evidence="1">The sequence shown here is derived from an EMBL/GenBank/DDBJ whole genome shotgun (WGS) entry which is preliminary data.</text>
</comment>
<dbReference type="InterPro" id="IPR013783">
    <property type="entry name" value="Ig-like_fold"/>
</dbReference>
<dbReference type="RefSeq" id="WP_346752135.1">
    <property type="nucleotide sequence ID" value="NZ_JAUJEA010000004.1"/>
</dbReference>
<evidence type="ECO:0000313" key="1">
    <source>
        <dbReference type="EMBL" id="MDN5202109.1"/>
    </source>
</evidence>
<protein>
    <recommendedName>
        <fullName evidence="3">PKD/Chitinase domain-containing protein</fullName>
    </recommendedName>
</protein>
<evidence type="ECO:0000313" key="2">
    <source>
        <dbReference type="Proteomes" id="UP001172082"/>
    </source>
</evidence>
<dbReference type="EMBL" id="JAUJEA010000004">
    <property type="protein sequence ID" value="MDN5202109.1"/>
    <property type="molecule type" value="Genomic_DNA"/>
</dbReference>
<proteinExistence type="predicted"/>
<dbReference type="Gene3D" id="2.60.40.10">
    <property type="entry name" value="Immunoglobulins"/>
    <property type="match status" value="1"/>
</dbReference>
<dbReference type="SUPFAM" id="SSF50965">
    <property type="entry name" value="Galactose oxidase, central domain"/>
    <property type="match status" value="1"/>
</dbReference>
<dbReference type="Proteomes" id="UP001172082">
    <property type="component" value="Unassembled WGS sequence"/>
</dbReference>
<dbReference type="InterPro" id="IPR011043">
    <property type="entry name" value="Gal_Oxase/kelch_b-propeller"/>
</dbReference>